<dbReference type="GO" id="GO:0016787">
    <property type="term" value="F:hydrolase activity"/>
    <property type="evidence" value="ECO:0007669"/>
    <property type="project" value="UniProtKB-KW"/>
</dbReference>
<dbReference type="InterPro" id="IPR050228">
    <property type="entry name" value="Carboxylesterase_BioH"/>
</dbReference>
<accession>A0A5C3MQ03</accession>
<keyword evidence="3" id="KW-1185">Reference proteome</keyword>
<dbReference type="OrthoDB" id="408373at2759"/>
<proteinExistence type="predicted"/>
<dbReference type="InterPro" id="IPR029058">
    <property type="entry name" value="AB_hydrolase_fold"/>
</dbReference>
<dbReference type="InterPro" id="IPR000639">
    <property type="entry name" value="Epox_hydrolase-like"/>
</dbReference>
<sequence>MANAYQRLTLSLVIPSVLLAAYFFAQFPSLPRPLQIYPSLASLPLTSRSWSIYPPDFYEGGTYVDLPYGRVRYWLFGPESGKKIVFIHGFSVPSIIWKDVAPQLAARGYRVLLFDLYGRGYSDAPQTTYDAALYTTQIALLMQHVRWEKAYVAGVSMGGGIATAFAAAFPDLVEDKLALLCSAGLMDARDFSRTMRIMSSPPLQAVTSSLPFRFYLRHLANSSGADPIAELVRIQSAYLPGYNSALASSLRSGPLRGVAPALSALAQSNRKVLLIWGTADNVVPYKYSSSMTSTLPNSELVTIEGGPHYLPLSHPTIVIEALLRFFGEDE</sequence>
<organism evidence="2 3">
    <name type="scientific">Heliocybe sulcata</name>
    <dbReference type="NCBI Taxonomy" id="5364"/>
    <lineage>
        <taxon>Eukaryota</taxon>
        <taxon>Fungi</taxon>
        <taxon>Dikarya</taxon>
        <taxon>Basidiomycota</taxon>
        <taxon>Agaricomycotina</taxon>
        <taxon>Agaricomycetes</taxon>
        <taxon>Gloeophyllales</taxon>
        <taxon>Gloeophyllaceae</taxon>
        <taxon>Heliocybe</taxon>
    </lineage>
</organism>
<feature type="domain" description="AB hydrolase-1" evidence="1">
    <location>
        <begin position="84"/>
        <end position="315"/>
    </location>
</feature>
<dbReference type="SUPFAM" id="SSF53474">
    <property type="entry name" value="alpha/beta-Hydrolases"/>
    <property type="match status" value="1"/>
</dbReference>
<name>A0A5C3MQ03_9AGAM</name>
<evidence type="ECO:0000313" key="2">
    <source>
        <dbReference type="EMBL" id="TFK46967.1"/>
    </source>
</evidence>
<dbReference type="EMBL" id="ML213526">
    <property type="protein sequence ID" value="TFK46967.1"/>
    <property type="molecule type" value="Genomic_DNA"/>
</dbReference>
<keyword evidence="2" id="KW-0378">Hydrolase</keyword>
<dbReference type="PANTHER" id="PTHR43194:SF2">
    <property type="entry name" value="PEROXISOMAL MEMBRANE PROTEIN LPX1"/>
    <property type="match status" value="1"/>
</dbReference>
<dbReference type="PRINTS" id="PR00412">
    <property type="entry name" value="EPOXHYDRLASE"/>
</dbReference>
<dbReference type="AlphaFoldDB" id="A0A5C3MQ03"/>
<dbReference type="PRINTS" id="PR00111">
    <property type="entry name" value="ABHYDROLASE"/>
</dbReference>
<dbReference type="PANTHER" id="PTHR43194">
    <property type="entry name" value="HYDROLASE ALPHA/BETA FOLD FAMILY"/>
    <property type="match status" value="1"/>
</dbReference>
<dbReference type="Gene3D" id="3.40.50.1820">
    <property type="entry name" value="alpha/beta hydrolase"/>
    <property type="match status" value="1"/>
</dbReference>
<reference evidence="2 3" key="1">
    <citation type="journal article" date="2019" name="Nat. Ecol. Evol.">
        <title>Megaphylogeny resolves global patterns of mushroom evolution.</title>
        <authorList>
            <person name="Varga T."/>
            <person name="Krizsan K."/>
            <person name="Foldi C."/>
            <person name="Dima B."/>
            <person name="Sanchez-Garcia M."/>
            <person name="Sanchez-Ramirez S."/>
            <person name="Szollosi G.J."/>
            <person name="Szarkandi J.G."/>
            <person name="Papp V."/>
            <person name="Albert L."/>
            <person name="Andreopoulos W."/>
            <person name="Angelini C."/>
            <person name="Antonin V."/>
            <person name="Barry K.W."/>
            <person name="Bougher N.L."/>
            <person name="Buchanan P."/>
            <person name="Buyck B."/>
            <person name="Bense V."/>
            <person name="Catcheside P."/>
            <person name="Chovatia M."/>
            <person name="Cooper J."/>
            <person name="Damon W."/>
            <person name="Desjardin D."/>
            <person name="Finy P."/>
            <person name="Geml J."/>
            <person name="Haridas S."/>
            <person name="Hughes K."/>
            <person name="Justo A."/>
            <person name="Karasinski D."/>
            <person name="Kautmanova I."/>
            <person name="Kiss B."/>
            <person name="Kocsube S."/>
            <person name="Kotiranta H."/>
            <person name="LaButti K.M."/>
            <person name="Lechner B.E."/>
            <person name="Liimatainen K."/>
            <person name="Lipzen A."/>
            <person name="Lukacs Z."/>
            <person name="Mihaltcheva S."/>
            <person name="Morgado L.N."/>
            <person name="Niskanen T."/>
            <person name="Noordeloos M.E."/>
            <person name="Ohm R.A."/>
            <person name="Ortiz-Santana B."/>
            <person name="Ovrebo C."/>
            <person name="Racz N."/>
            <person name="Riley R."/>
            <person name="Savchenko A."/>
            <person name="Shiryaev A."/>
            <person name="Soop K."/>
            <person name="Spirin V."/>
            <person name="Szebenyi C."/>
            <person name="Tomsovsky M."/>
            <person name="Tulloss R.E."/>
            <person name="Uehling J."/>
            <person name="Grigoriev I.V."/>
            <person name="Vagvolgyi C."/>
            <person name="Papp T."/>
            <person name="Martin F.M."/>
            <person name="Miettinen O."/>
            <person name="Hibbett D.S."/>
            <person name="Nagy L.G."/>
        </authorList>
    </citation>
    <scope>NUCLEOTIDE SEQUENCE [LARGE SCALE GENOMIC DNA]</scope>
    <source>
        <strain evidence="2 3">OMC1185</strain>
    </source>
</reference>
<dbReference type="Pfam" id="PF00561">
    <property type="entry name" value="Abhydrolase_1"/>
    <property type="match status" value="1"/>
</dbReference>
<evidence type="ECO:0000259" key="1">
    <source>
        <dbReference type="Pfam" id="PF00561"/>
    </source>
</evidence>
<protein>
    <submittedName>
        <fullName evidence="2">Alpha/beta-hydrolase</fullName>
    </submittedName>
</protein>
<dbReference type="STRING" id="5364.A0A5C3MQ03"/>
<evidence type="ECO:0000313" key="3">
    <source>
        <dbReference type="Proteomes" id="UP000305948"/>
    </source>
</evidence>
<dbReference type="InterPro" id="IPR000073">
    <property type="entry name" value="AB_hydrolase_1"/>
</dbReference>
<dbReference type="Proteomes" id="UP000305948">
    <property type="component" value="Unassembled WGS sequence"/>
</dbReference>
<gene>
    <name evidence="2" type="ORF">OE88DRAFT_1666773</name>
</gene>